<proteinExistence type="predicted"/>
<feature type="region of interest" description="Disordered" evidence="1">
    <location>
        <begin position="110"/>
        <end position="132"/>
    </location>
</feature>
<reference evidence="2 3" key="1">
    <citation type="journal article" date="2015" name="Genome Announc.">
        <title>Complete Genome Sequence of Methanosphaerula palustris E1-9CT, a Hydrogenotrophic Methanogen Isolated from a Minerotrophic Fen Peatland.</title>
        <authorList>
            <person name="Cadillo-Quiroz H."/>
            <person name="Browne P."/>
            <person name="Kyrpides N."/>
            <person name="Woyke T."/>
            <person name="Goodwin L."/>
            <person name="Detter C."/>
            <person name="Yavitt J.B."/>
            <person name="Zinder S.H."/>
        </authorList>
    </citation>
    <scope>NUCLEOTIDE SEQUENCE [LARGE SCALE GENOMIC DNA]</scope>
    <source>
        <strain evidence="3">ATCC BAA-1556 / DSM 19958 / E1-9c</strain>
    </source>
</reference>
<dbReference type="AlphaFoldDB" id="B8GIH0"/>
<dbReference type="NCBIfam" id="TIGR03159">
    <property type="entry name" value="cas_Csc1"/>
    <property type="match status" value="1"/>
</dbReference>
<dbReference type="RefSeq" id="WP_012616840.1">
    <property type="nucleotide sequence ID" value="NC_011832.1"/>
</dbReference>
<sequence>MQTIHAGVKMRNLRGLRVYEGVLELMGELFFATLEPGNRYVTKPLILNTALYYALGYAQGLYVNRTAGRSKRQRPTYREDTAALADRVYVSVARPITPLRLTTENANACGDDYVQPNHPKKQINSPTGKMGTRTQIQPGARFRFFVMSFDGSEPGLPAYIRIGKKRTKALIEWTALSVQQKTGLFMMNHPVLVDDLARMPVGDLRFSRMIPFDVIEQGCFEGPFCSFVCSNGDPIKFPTDLRFLQRGRV</sequence>
<protein>
    <submittedName>
        <fullName evidence="2">CRISPR-associated protein Csc1</fullName>
    </submittedName>
</protein>
<gene>
    <name evidence="2" type="ordered locus">Mpal_0128</name>
</gene>
<accession>B8GIH0</accession>
<keyword evidence="3" id="KW-1185">Reference proteome</keyword>
<dbReference type="STRING" id="521011.Mpal_0128"/>
<organism evidence="2 3">
    <name type="scientific">Methanosphaerula palustris (strain ATCC BAA-1556 / DSM 19958 / E1-9c)</name>
    <dbReference type="NCBI Taxonomy" id="521011"/>
    <lineage>
        <taxon>Archaea</taxon>
        <taxon>Methanobacteriati</taxon>
        <taxon>Methanobacteriota</taxon>
        <taxon>Stenosarchaea group</taxon>
        <taxon>Methanomicrobia</taxon>
        <taxon>Methanomicrobiales</taxon>
        <taxon>Methanoregulaceae</taxon>
        <taxon>Methanosphaerula</taxon>
    </lineage>
</organism>
<dbReference type="HOGENOM" id="CLU_095955_0_0_2"/>
<evidence type="ECO:0000313" key="2">
    <source>
        <dbReference type="EMBL" id="ACL15521.1"/>
    </source>
</evidence>
<dbReference type="EMBL" id="CP001338">
    <property type="protein sequence ID" value="ACL15521.1"/>
    <property type="molecule type" value="Genomic_DNA"/>
</dbReference>
<dbReference type="eggNOG" id="arCOG05134">
    <property type="taxonomic scope" value="Archaea"/>
</dbReference>
<dbReference type="InterPro" id="IPR017576">
    <property type="entry name" value="CRISPR-assoc_prot_Csc1"/>
</dbReference>
<evidence type="ECO:0000256" key="1">
    <source>
        <dbReference type="SAM" id="MobiDB-lite"/>
    </source>
</evidence>
<dbReference type="GeneID" id="7270897"/>
<dbReference type="Proteomes" id="UP000002457">
    <property type="component" value="Chromosome"/>
</dbReference>
<name>B8GIH0_METPE</name>
<feature type="compositionally biased region" description="Polar residues" evidence="1">
    <location>
        <begin position="122"/>
        <end position="132"/>
    </location>
</feature>
<dbReference type="KEGG" id="mpl:Mpal_0128"/>
<evidence type="ECO:0000313" key="3">
    <source>
        <dbReference type="Proteomes" id="UP000002457"/>
    </source>
</evidence>
<dbReference type="Pfam" id="PF26241">
    <property type="entry name" value="Cas_Csc1"/>
    <property type="match status" value="1"/>
</dbReference>